<dbReference type="AlphaFoldDB" id="A0A2T3KLF0"/>
<protein>
    <submittedName>
        <fullName evidence="1">Uncharacterized protein</fullName>
    </submittedName>
</protein>
<evidence type="ECO:0000313" key="1">
    <source>
        <dbReference type="EMBL" id="PSV00532.1"/>
    </source>
</evidence>
<name>A0A2T3KLF0_9GAMM</name>
<sequence>MAKIKKIRIVKKLLKNLCQRGNNRLDITFFSSCLLSDSEVVNLSILASPLFSCNFRSENIEDASFEIQEILYSNGLTEAAFNITSLIDAIQNETLHKHPKSLILGLGFKDGDVVKINKKAREETKKAFENLHRSLFFRGVPSFLSIPFSVSSYDKSKKKSLLESKSLHECQRVNVLKGYRGLIRDVLLVARATNNVHLAVRNGKDNRIIFITGYEQDNRFFIRTTKANDKDYARLSKELHKSKMNTNFKNGRNEVELLNVTIKDPRLGKYLEALSTTSNIADKFIS</sequence>
<dbReference type="RefSeq" id="WP_107289162.1">
    <property type="nucleotide sequence ID" value="NZ_PYNF01000003.1"/>
</dbReference>
<evidence type="ECO:0000313" key="2">
    <source>
        <dbReference type="Proteomes" id="UP000241426"/>
    </source>
</evidence>
<reference evidence="1 2" key="1">
    <citation type="submission" date="2018-01" db="EMBL/GenBank/DDBJ databases">
        <title>Whole genome sequencing of Histamine producing bacteria.</title>
        <authorList>
            <person name="Butler K."/>
        </authorList>
    </citation>
    <scope>NUCLEOTIDE SEQUENCE [LARGE SCALE GENOMIC DNA]</scope>
    <source>
        <strain evidence="1 2">FS-7.2</strain>
    </source>
</reference>
<organism evidence="1 2">
    <name type="scientific">Photobacterium kishitanii</name>
    <dbReference type="NCBI Taxonomy" id="318456"/>
    <lineage>
        <taxon>Bacteria</taxon>
        <taxon>Pseudomonadati</taxon>
        <taxon>Pseudomonadota</taxon>
        <taxon>Gammaproteobacteria</taxon>
        <taxon>Vibrionales</taxon>
        <taxon>Vibrionaceae</taxon>
        <taxon>Photobacterium</taxon>
    </lineage>
</organism>
<dbReference type="EMBL" id="PYNF01000003">
    <property type="protein sequence ID" value="PSV00532.1"/>
    <property type="molecule type" value="Genomic_DNA"/>
</dbReference>
<dbReference type="Proteomes" id="UP000241426">
    <property type="component" value="Unassembled WGS sequence"/>
</dbReference>
<accession>A0A2T3KLF0</accession>
<comment type="caution">
    <text evidence="1">The sequence shown here is derived from an EMBL/GenBank/DDBJ whole genome shotgun (WGS) entry which is preliminary data.</text>
</comment>
<gene>
    <name evidence="1" type="ORF">C9J27_05200</name>
</gene>
<proteinExistence type="predicted"/>